<gene>
    <name evidence="4" type="primary">oprM_6</name>
    <name evidence="4" type="ORF">KMAL_10910</name>
</gene>
<dbReference type="GO" id="GO:0015562">
    <property type="term" value="F:efflux transmembrane transporter activity"/>
    <property type="evidence" value="ECO:0007669"/>
    <property type="project" value="InterPro"/>
</dbReference>
<keyword evidence="2" id="KW-1134">Transmembrane beta strand</keyword>
<dbReference type="Gene3D" id="2.20.200.10">
    <property type="entry name" value="Outer membrane efflux proteins (OEP)"/>
    <property type="match status" value="1"/>
</dbReference>
<organism evidence="4 5">
    <name type="scientific">Novacetimonas maltaceti</name>
    <dbReference type="NCBI Taxonomy" id="1203393"/>
    <lineage>
        <taxon>Bacteria</taxon>
        <taxon>Pseudomonadati</taxon>
        <taxon>Pseudomonadota</taxon>
        <taxon>Alphaproteobacteria</taxon>
        <taxon>Acetobacterales</taxon>
        <taxon>Acetobacteraceae</taxon>
        <taxon>Novacetimonas</taxon>
    </lineage>
</organism>
<proteinExistence type="inferred from homology"/>
<dbReference type="GO" id="GO:0005886">
    <property type="term" value="C:plasma membrane"/>
    <property type="evidence" value="ECO:0007669"/>
    <property type="project" value="UniProtKB-SubCell"/>
</dbReference>
<evidence type="ECO:0000313" key="5">
    <source>
        <dbReference type="Proteomes" id="UP000237344"/>
    </source>
</evidence>
<feature type="region of interest" description="Disordered" evidence="3">
    <location>
        <begin position="509"/>
        <end position="528"/>
    </location>
</feature>
<accession>A0A2S3W2R3</accession>
<protein>
    <submittedName>
        <fullName evidence="4">Outer membrane protein OprM</fullName>
    </submittedName>
</protein>
<evidence type="ECO:0000313" key="4">
    <source>
        <dbReference type="EMBL" id="POF63184.1"/>
    </source>
</evidence>
<dbReference type="NCBIfam" id="TIGR01845">
    <property type="entry name" value="outer_NodT"/>
    <property type="match status" value="1"/>
</dbReference>
<dbReference type="Proteomes" id="UP000237344">
    <property type="component" value="Unassembled WGS sequence"/>
</dbReference>
<dbReference type="InterPro" id="IPR003423">
    <property type="entry name" value="OMP_efflux"/>
</dbReference>
<keyword evidence="2" id="KW-0449">Lipoprotein</keyword>
<keyword evidence="5" id="KW-1185">Reference proteome</keyword>
<dbReference type="PANTHER" id="PTHR30203">
    <property type="entry name" value="OUTER MEMBRANE CATION EFFLUX PROTEIN"/>
    <property type="match status" value="1"/>
</dbReference>
<name>A0A2S3W2R3_9PROT</name>
<reference evidence="4 5" key="1">
    <citation type="submission" date="2018-01" db="EMBL/GenBank/DDBJ databases">
        <title>Draft Genome Sequence of Komagataeibacter maltaceti LMG 1529, a Vinegar Producing Acetic Acid Bacterium Isolated from Malt Vinegar Brewery Acetifiers.</title>
        <authorList>
            <person name="Zhang Q."/>
            <person name="Hollensteiner J."/>
            <person name="Poehlein A."/>
            <person name="Daniel R."/>
        </authorList>
    </citation>
    <scope>NUCLEOTIDE SEQUENCE [LARGE SCALE GENOMIC DNA]</scope>
    <source>
        <strain evidence="4 5">LMG 1529</strain>
    </source>
</reference>
<keyword evidence="2" id="KW-0564">Palmitate</keyword>
<dbReference type="AlphaFoldDB" id="A0A2S3W2R3"/>
<keyword evidence="2" id="KW-0812">Transmembrane</keyword>
<dbReference type="PANTHER" id="PTHR30203:SF25">
    <property type="entry name" value="OUTER MEMBRANE PROTEIN-RELATED"/>
    <property type="match status" value="1"/>
</dbReference>
<evidence type="ECO:0000256" key="1">
    <source>
        <dbReference type="ARBA" id="ARBA00007613"/>
    </source>
</evidence>
<dbReference type="InterPro" id="IPR010131">
    <property type="entry name" value="MdtP/NodT-like"/>
</dbReference>
<evidence type="ECO:0000256" key="3">
    <source>
        <dbReference type="SAM" id="MobiDB-lite"/>
    </source>
</evidence>
<dbReference type="Pfam" id="PF02321">
    <property type="entry name" value="OEP"/>
    <property type="match status" value="2"/>
</dbReference>
<sequence>MAVNPMTPFRTMCARLSGGVVLLALAGCAVGPNYHKSRNIAPHDWHQSMAPADSTVVQTGMDAQWWSIFHDPTLSALEAEVVRANLDLRAAAYRFAQSMAERRIASAAQFPHAEANASYARERASTNGVLGLLGTMEQQNAGSVASGTQGFGPTAFPGSVGNPSFNLPQYGMNASWEVDFWGHVRRQVEAATAAMHATEDMRRDVLVSLMAETAQDYIDLRGVQAQIDIVEHNIDIAKHSVDLTTQRYTQGAATRLDVADSTGQLHTFESRLPVLKSQEVHLVNALSFLVAREPGALTAMLGKPAAIPPVPDSVPVGLPSQLADRRPDIRMAEERLHAATANIGVAVADFFPRVTLSGSLDVQALQFSGLGSWASRQYGFGPTATFPIFEGGRLTGQLRLRKAQQKEAAVMLQRTILKAWQEIDDAMADFAAAQGQRDRLAEAVAENQIAVDTAQAQYVQGASDFLNVLTMQNALLATQSELVQATTRVSTSVARLYRALGGGWETTYPLPPAKHAHASQADRGGKGR</sequence>
<comment type="similarity">
    <text evidence="1 2">Belongs to the outer membrane factor (OMF) (TC 1.B.17) family.</text>
</comment>
<dbReference type="EMBL" id="POTC01000010">
    <property type="protein sequence ID" value="POF63184.1"/>
    <property type="molecule type" value="Genomic_DNA"/>
</dbReference>
<dbReference type="SUPFAM" id="SSF56954">
    <property type="entry name" value="Outer membrane efflux proteins (OEP)"/>
    <property type="match status" value="1"/>
</dbReference>
<comment type="caution">
    <text evidence="4">The sequence shown here is derived from an EMBL/GenBank/DDBJ whole genome shotgun (WGS) entry which is preliminary data.</text>
</comment>
<comment type="subcellular location">
    <subcellularLocation>
        <location evidence="2">Cell membrane</location>
        <topology evidence="2">Lipid-anchor</topology>
    </subcellularLocation>
</comment>
<keyword evidence="2" id="KW-0472">Membrane</keyword>
<evidence type="ECO:0000256" key="2">
    <source>
        <dbReference type="RuleBase" id="RU362097"/>
    </source>
</evidence>
<dbReference type="Gene3D" id="1.20.1600.10">
    <property type="entry name" value="Outer membrane efflux proteins (OEP)"/>
    <property type="match status" value="1"/>
</dbReference>